<feature type="transmembrane region" description="Helical" evidence="1">
    <location>
        <begin position="79"/>
        <end position="98"/>
    </location>
</feature>
<keyword evidence="1" id="KW-0472">Membrane</keyword>
<dbReference type="EMBL" id="MHLE01000012">
    <property type="protein sequence ID" value="OGZ03003.1"/>
    <property type="molecule type" value="Genomic_DNA"/>
</dbReference>
<organism evidence="2 3">
    <name type="scientific">Candidatus Liptonbacteria bacterium RIFOXYB1_FULL_36_10</name>
    <dbReference type="NCBI Taxonomy" id="1798654"/>
    <lineage>
        <taxon>Bacteria</taxon>
        <taxon>Candidatus Liptoniibacteriota</taxon>
    </lineage>
</organism>
<feature type="transmembrane region" description="Helical" evidence="1">
    <location>
        <begin position="39"/>
        <end position="58"/>
    </location>
</feature>
<accession>A0A1G2CNP0</accession>
<keyword evidence="1" id="KW-1133">Transmembrane helix</keyword>
<dbReference type="Proteomes" id="UP000178599">
    <property type="component" value="Unassembled WGS sequence"/>
</dbReference>
<protein>
    <submittedName>
        <fullName evidence="2">Uncharacterized protein</fullName>
    </submittedName>
</protein>
<gene>
    <name evidence="2" type="ORF">A2390_00080</name>
</gene>
<keyword evidence="1" id="KW-0812">Transmembrane</keyword>
<dbReference type="AlphaFoldDB" id="A0A1G2CNP0"/>
<evidence type="ECO:0000256" key="1">
    <source>
        <dbReference type="SAM" id="Phobius"/>
    </source>
</evidence>
<proteinExistence type="predicted"/>
<comment type="caution">
    <text evidence="2">The sequence shown here is derived from an EMBL/GenBank/DDBJ whole genome shotgun (WGS) entry which is preliminary data.</text>
</comment>
<sequence>MKNIVKTIYFTVGLSFFTVALVVSTQLRAEESLSLKCSYLDPITIDVLALLAALFLAGEGIYRIYEHKNYSLPRQATRAIRVAFGCAIITLHIMQFWYK</sequence>
<evidence type="ECO:0000313" key="3">
    <source>
        <dbReference type="Proteomes" id="UP000178599"/>
    </source>
</evidence>
<name>A0A1G2CNP0_9BACT</name>
<evidence type="ECO:0000313" key="2">
    <source>
        <dbReference type="EMBL" id="OGZ03003.1"/>
    </source>
</evidence>
<reference evidence="2 3" key="1">
    <citation type="journal article" date="2016" name="Nat. Commun.">
        <title>Thousands of microbial genomes shed light on interconnected biogeochemical processes in an aquifer system.</title>
        <authorList>
            <person name="Anantharaman K."/>
            <person name="Brown C.T."/>
            <person name="Hug L.A."/>
            <person name="Sharon I."/>
            <person name="Castelle C.J."/>
            <person name="Probst A.J."/>
            <person name="Thomas B.C."/>
            <person name="Singh A."/>
            <person name="Wilkins M.J."/>
            <person name="Karaoz U."/>
            <person name="Brodie E.L."/>
            <person name="Williams K.H."/>
            <person name="Hubbard S.S."/>
            <person name="Banfield J.F."/>
        </authorList>
    </citation>
    <scope>NUCLEOTIDE SEQUENCE [LARGE SCALE GENOMIC DNA]</scope>
</reference>